<keyword evidence="1" id="KW-0472">Membrane</keyword>
<protein>
    <recommendedName>
        <fullName evidence="4">DUF2306 domain-containing protein</fullName>
    </recommendedName>
</protein>
<dbReference type="AlphaFoldDB" id="A0AAX4IS99"/>
<evidence type="ECO:0000313" key="2">
    <source>
        <dbReference type="EMBL" id="WQF86081.1"/>
    </source>
</evidence>
<accession>A0AAX4IS99</accession>
<dbReference type="GeneID" id="87947595"/>
<feature type="transmembrane region" description="Helical" evidence="1">
    <location>
        <begin position="126"/>
        <end position="145"/>
    </location>
</feature>
<feature type="transmembrane region" description="Helical" evidence="1">
    <location>
        <begin position="93"/>
        <end position="114"/>
    </location>
</feature>
<evidence type="ECO:0000313" key="3">
    <source>
        <dbReference type="Proteomes" id="UP001322277"/>
    </source>
</evidence>
<dbReference type="KEGG" id="cdet:87947595"/>
<feature type="transmembrane region" description="Helical" evidence="1">
    <location>
        <begin position="21"/>
        <end position="41"/>
    </location>
</feature>
<dbReference type="InterPro" id="IPR018750">
    <property type="entry name" value="DUF2306_membrane"/>
</dbReference>
<keyword evidence="3" id="KW-1185">Reference proteome</keyword>
<proteinExistence type="predicted"/>
<feature type="transmembrane region" description="Helical" evidence="1">
    <location>
        <begin position="157"/>
        <end position="178"/>
    </location>
</feature>
<name>A0AAX4IS99_9PEZI</name>
<dbReference type="Pfam" id="PF10067">
    <property type="entry name" value="DUF2306"/>
    <property type="match status" value="1"/>
</dbReference>
<gene>
    <name evidence="2" type="ORF">CDEST_11095</name>
</gene>
<feature type="transmembrane region" description="Helical" evidence="1">
    <location>
        <begin position="61"/>
        <end position="81"/>
    </location>
</feature>
<evidence type="ECO:0000256" key="1">
    <source>
        <dbReference type="SAM" id="Phobius"/>
    </source>
</evidence>
<keyword evidence="1" id="KW-1133">Transmembrane helix</keyword>
<sequence length="219" mass="24342">MERPAMRQTPLSASKLGMDRRWWLLTVPALWIVAHNAQYIFGIPYMGDPEVMWATRRRLFGKLHILGSGFAMFCGPLQFLGGLRRHYPAAHRWIGRVYNLGIAVGGANAFKMAFAASCHPLGQIGFAVLAGIWLATCALGLLAVLQGDVEAHKHWMIRNYAATYAAVTLRVQMPVLMASGMLPYHAAAVAGWTSWIPNLVAAEWWITNRSLARKKLKSK</sequence>
<dbReference type="Proteomes" id="UP001322277">
    <property type="component" value="Chromosome 7"/>
</dbReference>
<evidence type="ECO:0008006" key="4">
    <source>
        <dbReference type="Google" id="ProtNLM"/>
    </source>
</evidence>
<organism evidence="2 3">
    <name type="scientific">Colletotrichum destructivum</name>
    <dbReference type="NCBI Taxonomy" id="34406"/>
    <lineage>
        <taxon>Eukaryota</taxon>
        <taxon>Fungi</taxon>
        <taxon>Dikarya</taxon>
        <taxon>Ascomycota</taxon>
        <taxon>Pezizomycotina</taxon>
        <taxon>Sordariomycetes</taxon>
        <taxon>Hypocreomycetidae</taxon>
        <taxon>Glomerellales</taxon>
        <taxon>Glomerellaceae</taxon>
        <taxon>Colletotrichum</taxon>
        <taxon>Colletotrichum destructivum species complex</taxon>
    </lineage>
</organism>
<reference evidence="3" key="1">
    <citation type="journal article" date="2023" name="bioRxiv">
        <title>Complete genome of the Medicago anthracnose fungus, Colletotrichum destructivum, reveals a mini-chromosome-like region within a core chromosome.</title>
        <authorList>
            <person name="Lapalu N."/>
            <person name="Simon A."/>
            <person name="Lu A."/>
            <person name="Plaumann P.-L."/>
            <person name="Amselem J."/>
            <person name="Pigne S."/>
            <person name="Auger A."/>
            <person name="Koch C."/>
            <person name="Dallery J.-F."/>
            <person name="O'Connell R.J."/>
        </authorList>
    </citation>
    <scope>NUCLEOTIDE SEQUENCE [LARGE SCALE GENOMIC DNA]</scope>
    <source>
        <strain evidence="3">CBS 520.97</strain>
    </source>
</reference>
<dbReference type="EMBL" id="CP137311">
    <property type="protein sequence ID" value="WQF86081.1"/>
    <property type="molecule type" value="Genomic_DNA"/>
</dbReference>
<keyword evidence="1" id="KW-0812">Transmembrane</keyword>
<dbReference type="RefSeq" id="XP_062783302.1">
    <property type="nucleotide sequence ID" value="XM_062927251.1"/>
</dbReference>